<dbReference type="Gene3D" id="3.30.70.270">
    <property type="match status" value="1"/>
</dbReference>
<evidence type="ECO:0000256" key="1">
    <source>
        <dbReference type="ARBA" id="ARBA00012282"/>
    </source>
</evidence>
<dbReference type="PANTHER" id="PTHR33121:SF79">
    <property type="entry name" value="CYCLIC DI-GMP PHOSPHODIESTERASE PDED-RELATED"/>
    <property type="match status" value="1"/>
</dbReference>
<evidence type="ECO:0000313" key="6">
    <source>
        <dbReference type="EMBL" id="TQV87683.1"/>
    </source>
</evidence>
<dbReference type="InterPro" id="IPR029787">
    <property type="entry name" value="Nucleotide_cyclase"/>
</dbReference>
<dbReference type="InterPro" id="IPR043128">
    <property type="entry name" value="Rev_trsase/Diguanyl_cyclase"/>
</dbReference>
<dbReference type="GO" id="GO:0071111">
    <property type="term" value="F:cyclic-guanylate-specific phosphodiesterase activity"/>
    <property type="evidence" value="ECO:0007669"/>
    <property type="project" value="UniProtKB-EC"/>
</dbReference>
<evidence type="ECO:0000313" key="7">
    <source>
        <dbReference type="Proteomes" id="UP000315439"/>
    </source>
</evidence>
<comment type="caution">
    <text evidence="6">The sequence shown here is derived from an EMBL/GenBank/DDBJ whole genome shotgun (WGS) entry which is preliminary data.</text>
</comment>
<proteinExistence type="predicted"/>
<dbReference type="FunFam" id="3.20.20.450:FF:000001">
    <property type="entry name" value="Cyclic di-GMP phosphodiesterase yahA"/>
    <property type="match status" value="1"/>
</dbReference>
<dbReference type="NCBIfam" id="TIGR00254">
    <property type="entry name" value="GGDEF"/>
    <property type="match status" value="1"/>
</dbReference>
<dbReference type="PANTHER" id="PTHR33121">
    <property type="entry name" value="CYCLIC DI-GMP PHOSPHODIESTERASE PDEF"/>
    <property type="match status" value="1"/>
</dbReference>
<dbReference type="OrthoDB" id="9816034at2"/>
<dbReference type="Pfam" id="PF00563">
    <property type="entry name" value="EAL"/>
    <property type="match status" value="1"/>
</dbReference>
<dbReference type="AlphaFoldDB" id="A0A545UE23"/>
<dbReference type="InterPro" id="IPR050706">
    <property type="entry name" value="Cyclic-di-GMP_PDE-like"/>
</dbReference>
<dbReference type="SUPFAM" id="SSF141868">
    <property type="entry name" value="EAL domain-like"/>
    <property type="match status" value="1"/>
</dbReference>
<dbReference type="RefSeq" id="WP_142893344.1">
    <property type="nucleotide sequence ID" value="NZ_ML660163.1"/>
</dbReference>
<dbReference type="Pfam" id="PF00990">
    <property type="entry name" value="GGDEF"/>
    <property type="match status" value="1"/>
</dbReference>
<dbReference type="CDD" id="cd01948">
    <property type="entry name" value="EAL"/>
    <property type="match status" value="1"/>
</dbReference>
<feature type="domain" description="GGDEF" evidence="5">
    <location>
        <begin position="350"/>
        <end position="493"/>
    </location>
</feature>
<gene>
    <name evidence="6" type="ORF">FLL46_09870</name>
</gene>
<feature type="transmembrane region" description="Helical" evidence="3">
    <location>
        <begin position="184"/>
        <end position="206"/>
    </location>
</feature>
<evidence type="ECO:0000259" key="5">
    <source>
        <dbReference type="PROSITE" id="PS50887"/>
    </source>
</evidence>
<evidence type="ECO:0000256" key="2">
    <source>
        <dbReference type="ARBA" id="ARBA00022636"/>
    </source>
</evidence>
<dbReference type="SMART" id="SM00267">
    <property type="entry name" value="GGDEF"/>
    <property type="match status" value="1"/>
</dbReference>
<reference evidence="6 7" key="1">
    <citation type="submission" date="2019-07" db="EMBL/GenBank/DDBJ databases">
        <title>Draft genome for Aliikangiella sp. M105.</title>
        <authorList>
            <person name="Wang G."/>
        </authorList>
    </citation>
    <scope>NUCLEOTIDE SEQUENCE [LARGE SCALE GENOMIC DNA]</scope>
    <source>
        <strain evidence="6 7">M105</strain>
    </source>
</reference>
<accession>A0A545UE23</accession>
<dbReference type="Gene3D" id="3.20.20.450">
    <property type="entry name" value="EAL domain"/>
    <property type="match status" value="1"/>
</dbReference>
<dbReference type="EMBL" id="VIKS01000006">
    <property type="protein sequence ID" value="TQV87683.1"/>
    <property type="molecule type" value="Genomic_DNA"/>
</dbReference>
<protein>
    <recommendedName>
        <fullName evidence="1">cyclic-guanylate-specific phosphodiesterase</fullName>
        <ecNumber evidence="1">3.1.4.52</ecNumber>
    </recommendedName>
</protein>
<sequence>MDTKNPGLFKFNVLMIYLLILVAGVWISYSVYQTGNSIQQVNQELTDRQLPSLNQISALKHWINEYERILYEFYATVEREDIYQKLKQAKQNIEFNVTGLEKFEQSKIDIEQLKKLFAQMEQHALNLDTVLPPEPYDWDSARDELVIISQLGRNTLPHLDNLTELIKIQIEDSKVQSSRQLNQMSIWVSVFSTMILLIAAQVGYSYRKSRLQSIERQRLALFVENNPNPVACFDFDGELVFENFAWRDNYVSQENLQIKREVLLLADRLENNGGEFTVAKIKDGVQSLELSLHKIDSLNQLMVFVQDITEREEAREELEFLAYHDVLTGLPNLKRLEIELAELIAKGNDNPIYLLSVGIKRLQLISTTHGHYVSDALIKGVVKRLQHCLKEISENFNVCGVYRFMGAKFEILLAEANDKEAFPQAIEALEKSIRAASQNAVNTTYGQFFLDVHIGCARFPEHGYSAGMLLKNSTAALGEAQKINYEGINHFDHELAYREQKWLQLENDLRQTNFDEDFFLTYQPKINLETKKLEGMEALVRWRHPQKGLVSPIEFISIAEENGMILSMGEWILDDALKQTRRWIEQTGEPLQVAVNVSPSQLLSANFVDLVISCINRHKLAANNLEIEITEEVMVEDTSLCNQVLSALREKGISIAIDDFGTGYSSLAYLNRFPLSKLKIDRSFVTNIHCNEGNYEIVRTIIALSKSMNLEVVAEGIEAQDELDVLNQLGCQQGQGYLFSKPLEAAEFEKIFIARQKVSSEQLTG</sequence>
<dbReference type="InterPro" id="IPR000160">
    <property type="entry name" value="GGDEF_dom"/>
</dbReference>
<dbReference type="InterPro" id="IPR001633">
    <property type="entry name" value="EAL_dom"/>
</dbReference>
<dbReference type="Proteomes" id="UP000315439">
    <property type="component" value="Unassembled WGS sequence"/>
</dbReference>
<keyword evidence="7" id="KW-1185">Reference proteome</keyword>
<evidence type="ECO:0000259" key="4">
    <source>
        <dbReference type="PROSITE" id="PS50883"/>
    </source>
</evidence>
<dbReference type="InterPro" id="IPR035919">
    <property type="entry name" value="EAL_sf"/>
</dbReference>
<keyword evidence="3" id="KW-1133">Transmembrane helix</keyword>
<keyword evidence="2" id="KW-0973">c-di-GMP</keyword>
<dbReference type="SUPFAM" id="SSF55073">
    <property type="entry name" value="Nucleotide cyclase"/>
    <property type="match status" value="1"/>
</dbReference>
<dbReference type="CDD" id="cd01949">
    <property type="entry name" value="GGDEF"/>
    <property type="match status" value="1"/>
</dbReference>
<organism evidence="6 7">
    <name type="scientific">Aliikangiella coralliicola</name>
    <dbReference type="NCBI Taxonomy" id="2592383"/>
    <lineage>
        <taxon>Bacteria</taxon>
        <taxon>Pseudomonadati</taxon>
        <taxon>Pseudomonadota</taxon>
        <taxon>Gammaproteobacteria</taxon>
        <taxon>Oceanospirillales</taxon>
        <taxon>Pleioneaceae</taxon>
        <taxon>Aliikangiella</taxon>
    </lineage>
</organism>
<feature type="transmembrane region" description="Helical" evidence="3">
    <location>
        <begin position="12"/>
        <end position="32"/>
    </location>
</feature>
<dbReference type="SMART" id="SM00052">
    <property type="entry name" value="EAL"/>
    <property type="match status" value="1"/>
</dbReference>
<dbReference type="PROSITE" id="PS50883">
    <property type="entry name" value="EAL"/>
    <property type="match status" value="1"/>
</dbReference>
<dbReference type="PROSITE" id="PS50887">
    <property type="entry name" value="GGDEF"/>
    <property type="match status" value="1"/>
</dbReference>
<name>A0A545UE23_9GAMM</name>
<keyword evidence="3" id="KW-0812">Transmembrane</keyword>
<keyword evidence="3" id="KW-0472">Membrane</keyword>
<dbReference type="EC" id="3.1.4.52" evidence="1"/>
<evidence type="ECO:0000256" key="3">
    <source>
        <dbReference type="SAM" id="Phobius"/>
    </source>
</evidence>
<feature type="domain" description="EAL" evidence="4">
    <location>
        <begin position="502"/>
        <end position="756"/>
    </location>
</feature>